<reference evidence="3" key="1">
    <citation type="submission" date="2022-12" db="EMBL/GenBank/DDBJ databases">
        <title>Chromosome-level genome assembly of the bean flower thrips Megalurothrips usitatus.</title>
        <authorList>
            <person name="Ma L."/>
            <person name="Liu Q."/>
            <person name="Li H."/>
            <person name="Cai W."/>
        </authorList>
    </citation>
    <scope>NUCLEOTIDE SEQUENCE</scope>
    <source>
        <strain evidence="3">Cailab_2022a</strain>
    </source>
</reference>
<dbReference type="EMBL" id="JAPTSV010000004">
    <property type="protein sequence ID" value="KAJ1528481.1"/>
    <property type="molecule type" value="Genomic_DNA"/>
</dbReference>
<evidence type="ECO:0000313" key="3">
    <source>
        <dbReference type="EMBL" id="KAJ1528481.1"/>
    </source>
</evidence>
<organism evidence="3 4">
    <name type="scientific">Megalurothrips usitatus</name>
    <name type="common">bean blossom thrips</name>
    <dbReference type="NCBI Taxonomy" id="439358"/>
    <lineage>
        <taxon>Eukaryota</taxon>
        <taxon>Metazoa</taxon>
        <taxon>Ecdysozoa</taxon>
        <taxon>Arthropoda</taxon>
        <taxon>Hexapoda</taxon>
        <taxon>Insecta</taxon>
        <taxon>Pterygota</taxon>
        <taxon>Neoptera</taxon>
        <taxon>Paraneoptera</taxon>
        <taxon>Thysanoptera</taxon>
        <taxon>Terebrantia</taxon>
        <taxon>Thripoidea</taxon>
        <taxon>Thripidae</taxon>
        <taxon>Megalurothrips</taxon>
    </lineage>
</organism>
<protein>
    <recommendedName>
        <fullName evidence="2">THAP4-like heme-binding domain-containing protein</fullName>
    </recommendedName>
</protein>
<comment type="catalytic activity">
    <reaction evidence="1">
        <text>peroxynitrite = nitrate</text>
        <dbReference type="Rhea" id="RHEA:63116"/>
        <dbReference type="ChEBI" id="CHEBI:17632"/>
        <dbReference type="ChEBI" id="CHEBI:25941"/>
    </reaction>
    <physiologicalReaction direction="left-to-right" evidence="1">
        <dbReference type="Rhea" id="RHEA:63117"/>
    </physiologicalReaction>
</comment>
<dbReference type="Gene3D" id="2.40.128.20">
    <property type="match status" value="1"/>
</dbReference>
<dbReference type="SUPFAM" id="SSF50814">
    <property type="entry name" value="Lipocalins"/>
    <property type="match status" value="1"/>
</dbReference>
<comment type="caution">
    <text evidence="3">The sequence shown here is derived from an EMBL/GenBank/DDBJ whole genome shotgun (WGS) entry which is preliminary data.</text>
</comment>
<feature type="domain" description="THAP4-like heme-binding" evidence="2">
    <location>
        <begin position="26"/>
        <end position="177"/>
    </location>
</feature>
<evidence type="ECO:0000313" key="4">
    <source>
        <dbReference type="Proteomes" id="UP001075354"/>
    </source>
</evidence>
<dbReference type="Pfam" id="PF08768">
    <property type="entry name" value="THAP4_heme-bd"/>
    <property type="match status" value="1"/>
</dbReference>
<dbReference type="InterPro" id="IPR014878">
    <property type="entry name" value="THAP4-like_heme-bd"/>
</dbReference>
<dbReference type="AlphaFoldDB" id="A0AAV7XQB1"/>
<name>A0AAV7XQB1_9NEOP</name>
<evidence type="ECO:0000259" key="2">
    <source>
        <dbReference type="Pfam" id="PF08768"/>
    </source>
</evidence>
<evidence type="ECO:0000256" key="1">
    <source>
        <dbReference type="ARBA" id="ARBA00036993"/>
    </source>
</evidence>
<keyword evidence="4" id="KW-1185">Reference proteome</keyword>
<dbReference type="PANTHER" id="PTHR15854:SF4">
    <property type="entry name" value="PEROXYNITRITE ISOMERASE THAP4"/>
    <property type="match status" value="1"/>
</dbReference>
<dbReference type="InterPro" id="IPR012674">
    <property type="entry name" value="Calycin"/>
</dbReference>
<accession>A0AAV7XQB1</accession>
<proteinExistence type="predicted"/>
<dbReference type="PANTHER" id="PTHR15854">
    <property type="entry name" value="THAP4 PROTEIN"/>
    <property type="match status" value="1"/>
</dbReference>
<dbReference type="Proteomes" id="UP001075354">
    <property type="component" value="Chromosome 4"/>
</dbReference>
<dbReference type="InterPro" id="IPR045165">
    <property type="entry name" value="Nitrobindin"/>
</dbReference>
<sequence>MKCIVFSCPRSNPLTVLQGKPVNEALKPVLWILGKWESADGKGSFPSITPFTYCERVEFASAGQPLLNYSSHSWHPEKKVAMHCESGYLRIKPGTKEIAFMVSHNFGLTTLEEGEVQDNKISLTSKQISRMTSAKDPEVLKVQRSWTLIDDDTLEQVVQMETKSTPLCEHLRILYKKVA</sequence>
<dbReference type="CDD" id="cd07828">
    <property type="entry name" value="lipocalin_heme-bd-THAP4-like"/>
    <property type="match status" value="1"/>
</dbReference>
<gene>
    <name evidence="3" type="ORF">ONE63_006891</name>
</gene>